<dbReference type="Proteomes" id="UP001642540">
    <property type="component" value="Unassembled WGS sequence"/>
</dbReference>
<dbReference type="CDD" id="cd00303">
    <property type="entry name" value="retropepsin_like"/>
    <property type="match status" value="1"/>
</dbReference>
<dbReference type="Gene3D" id="3.30.70.270">
    <property type="match status" value="1"/>
</dbReference>
<evidence type="ECO:0000256" key="1">
    <source>
        <dbReference type="SAM" id="MobiDB-lite"/>
    </source>
</evidence>
<dbReference type="InterPro" id="IPR043128">
    <property type="entry name" value="Rev_trsase/Diguanyl_cyclase"/>
</dbReference>
<feature type="region of interest" description="Disordered" evidence="1">
    <location>
        <begin position="156"/>
        <end position="192"/>
    </location>
</feature>
<keyword evidence="3" id="KW-1185">Reference proteome</keyword>
<evidence type="ECO:0000313" key="2">
    <source>
        <dbReference type="EMBL" id="CAL8112164.1"/>
    </source>
</evidence>
<dbReference type="SUPFAM" id="SSF56672">
    <property type="entry name" value="DNA/RNA polymerases"/>
    <property type="match status" value="1"/>
</dbReference>
<dbReference type="Gene3D" id="3.10.10.10">
    <property type="entry name" value="HIV Type 1 Reverse Transcriptase, subunit A, domain 1"/>
    <property type="match status" value="1"/>
</dbReference>
<evidence type="ECO:0008006" key="4">
    <source>
        <dbReference type="Google" id="ProtNLM"/>
    </source>
</evidence>
<dbReference type="Gene3D" id="2.40.70.10">
    <property type="entry name" value="Acid Proteases"/>
    <property type="match status" value="1"/>
</dbReference>
<dbReference type="EMBL" id="CAXLJM020000048">
    <property type="protein sequence ID" value="CAL8112164.1"/>
    <property type="molecule type" value="Genomic_DNA"/>
</dbReference>
<accession>A0ABP1QWE8</accession>
<gene>
    <name evidence="2" type="ORF">ODALV1_LOCUS15516</name>
</gene>
<reference evidence="2 3" key="1">
    <citation type="submission" date="2024-08" db="EMBL/GenBank/DDBJ databases">
        <authorList>
            <person name="Cucini C."/>
            <person name="Frati F."/>
        </authorList>
    </citation>
    <scope>NUCLEOTIDE SEQUENCE [LARGE SCALE GENOMIC DNA]</scope>
</reference>
<dbReference type="InterPro" id="IPR008042">
    <property type="entry name" value="Retrotrans_Pao"/>
</dbReference>
<name>A0ABP1QWE8_9HEXA</name>
<feature type="compositionally biased region" description="Polar residues" evidence="1">
    <location>
        <begin position="67"/>
        <end position="77"/>
    </location>
</feature>
<protein>
    <recommendedName>
        <fullName evidence="4">Peptidase aspartic putative domain-containing protein</fullName>
    </recommendedName>
</protein>
<feature type="region of interest" description="Disordered" evidence="1">
    <location>
        <begin position="66"/>
        <end position="89"/>
    </location>
</feature>
<sequence>MECVRALRVIKVPIEHWDHILVFFTVKKLDSNTRREWAVKLTGTTSPSFKELTDFLENHIRGLLASGASNQKPTSRNNRPHVATHHSSSEKCPLCSADHFMQRCEAFVSKSPAERSTLVKQHNRCFNCLRKDHRINDCKSHSRCRKCSKKHHTFLHVDRSGDGQPKLPPPPPAADDKTPGVSSHHAHSSHQDTQVLLSTAVVKVKSRSSGDQYVRVLFDSGSEGTFITEECVRLLGLKRHASSIQVKGVSSMTIGTTRGLVNCTLFSRLTNNSFTIAAHILPKVTGYLPRQTCSPVWPHLQGLELADPKFHEPGAVDILLGADYSAAIMMQAKVVGPINSPIAQESMFGWVLTGRVTISDPILQSHHVEMEVDAILQRFWTVEEPPQTKLLTQDEKECESIFTQHVTRNNEGRYIVPIPFNGKQTQLGSSRSTAVRRFLQVERRLNRNEDYHKQYTEFMNEYLSLGHMERIPDDEAKEEVGSTYYLPHHFVLNQSSSTTKFRVVFDGSAATTTGLSLNDAMFVGATVQDDLYSLLLRFRTHTIVLKADIAKMFRQFRLKKEDADYHRIVWRNSPTEPMADYRLQTVTYGTACAPFLSTRSLHELAKDCKFTFPTASKVIDDDIYVDDVLTGTSTAEAGIKLYRELSDAAASAKLELRKWASNDATVLEAIPEHLRETDPLKFDKQDAIKALGVQWNPSQDSFSFSKIDMRKCDVLTKRILLSDLARVFDPLGFLAAVTIRAKLIMQELWKLSIGWDEALPLEFQQQWREYCSEIENIPNVVIPRCITTTTALHYELHGFSDASEKAYGGIIYLRVVNIDGTIRVSFVTSKAKVAPMKQLTLARLELCGALVLSNLIVAVKQALKLSCDVFSWCDSTIVLRWIAANPLRWQTFVANRVAQLQDKVPVECWRHVPGIENPADLVSRGITVDQLINNKFLWTGPNWLSQQYLPLFTPAPLPQECELEERKLKLQPNHCEFTMSLLERFSSLPKLKRVTAYILQFYNNGKTKSQQHNDEITDNLTSPGIPSAPHHRGLWEAAVKSSKFYLRRIMNNSILIFEQFQTVLCQVEAVLNSRPLCAPSSDPSGLHPLTPGHFLIGEALLAVPDEALDGLKENRLGVLATAAAQTSAFLETMEYGVFNHFTATAEVEERAAQLG</sequence>
<proteinExistence type="predicted"/>
<dbReference type="PANTHER" id="PTHR47331">
    <property type="entry name" value="PHD-TYPE DOMAIN-CONTAINING PROTEIN"/>
    <property type="match status" value="1"/>
</dbReference>
<organism evidence="2 3">
    <name type="scientific">Orchesella dallaii</name>
    <dbReference type="NCBI Taxonomy" id="48710"/>
    <lineage>
        <taxon>Eukaryota</taxon>
        <taxon>Metazoa</taxon>
        <taxon>Ecdysozoa</taxon>
        <taxon>Arthropoda</taxon>
        <taxon>Hexapoda</taxon>
        <taxon>Collembola</taxon>
        <taxon>Entomobryomorpha</taxon>
        <taxon>Entomobryoidea</taxon>
        <taxon>Orchesellidae</taxon>
        <taxon>Orchesellinae</taxon>
        <taxon>Orchesella</taxon>
    </lineage>
</organism>
<dbReference type="Pfam" id="PF05380">
    <property type="entry name" value="Peptidase_A17"/>
    <property type="match status" value="1"/>
</dbReference>
<evidence type="ECO:0000313" key="3">
    <source>
        <dbReference type="Proteomes" id="UP001642540"/>
    </source>
</evidence>
<comment type="caution">
    <text evidence="2">The sequence shown here is derived from an EMBL/GenBank/DDBJ whole genome shotgun (WGS) entry which is preliminary data.</text>
</comment>
<dbReference type="InterPro" id="IPR043502">
    <property type="entry name" value="DNA/RNA_pol_sf"/>
</dbReference>
<dbReference type="InterPro" id="IPR021109">
    <property type="entry name" value="Peptidase_aspartic_dom_sf"/>
</dbReference>
<dbReference type="PANTHER" id="PTHR47331:SF5">
    <property type="entry name" value="RIBONUCLEASE H"/>
    <property type="match status" value="1"/>
</dbReference>